<reference evidence="1" key="1">
    <citation type="submission" date="2022-03" db="EMBL/GenBank/DDBJ databases">
        <title>De novo assembled genomes of Belliella spp. (Cyclobacteriaceae) strains.</title>
        <authorList>
            <person name="Szabo A."/>
            <person name="Korponai K."/>
            <person name="Felfoldi T."/>
        </authorList>
    </citation>
    <scope>NUCLEOTIDE SEQUENCE</scope>
    <source>
        <strain evidence="1">DSM 107340</strain>
    </source>
</reference>
<sequence>MKKKMDFKLIEGAFSSSEAKEIMDQLFNDKINFHVRKSFNSSIKYGIKDLHSEERIRTLKREIKKTSEFLDQEEVKGRTFLINANIELQSAKGSESDKLI</sequence>
<comment type="caution">
    <text evidence="1">The sequence shown here is derived from an EMBL/GenBank/DDBJ whole genome shotgun (WGS) entry which is preliminary data.</text>
</comment>
<name>A0ABS9UIM1_9BACT</name>
<gene>
    <name evidence="1" type="ORF">MM236_00645</name>
</gene>
<dbReference type="RefSeq" id="WP_241272988.1">
    <property type="nucleotide sequence ID" value="NZ_JAKZGS010000001.1"/>
</dbReference>
<dbReference type="EMBL" id="JAKZGS010000001">
    <property type="protein sequence ID" value="MCH7396467.1"/>
    <property type="molecule type" value="Genomic_DNA"/>
</dbReference>
<proteinExistence type="predicted"/>
<evidence type="ECO:0000313" key="1">
    <source>
        <dbReference type="EMBL" id="MCH7396467.1"/>
    </source>
</evidence>
<organism evidence="1 2">
    <name type="scientific">Belliella calami</name>
    <dbReference type="NCBI Taxonomy" id="2923436"/>
    <lineage>
        <taxon>Bacteria</taxon>
        <taxon>Pseudomonadati</taxon>
        <taxon>Bacteroidota</taxon>
        <taxon>Cytophagia</taxon>
        <taxon>Cytophagales</taxon>
        <taxon>Cyclobacteriaceae</taxon>
        <taxon>Belliella</taxon>
    </lineage>
</organism>
<evidence type="ECO:0000313" key="2">
    <source>
        <dbReference type="Proteomes" id="UP001165488"/>
    </source>
</evidence>
<protein>
    <submittedName>
        <fullName evidence="1">Uncharacterized protein</fullName>
    </submittedName>
</protein>
<keyword evidence="2" id="KW-1185">Reference proteome</keyword>
<dbReference type="Proteomes" id="UP001165488">
    <property type="component" value="Unassembled WGS sequence"/>
</dbReference>
<accession>A0ABS9UIM1</accession>